<dbReference type="EMBL" id="BK014822">
    <property type="protein sequence ID" value="DAD77298.1"/>
    <property type="molecule type" value="Genomic_DNA"/>
</dbReference>
<evidence type="ECO:0000313" key="1">
    <source>
        <dbReference type="EMBL" id="DAD77298.1"/>
    </source>
</evidence>
<organism evidence="1">
    <name type="scientific">Siphoviridae sp. ctEQg15</name>
    <dbReference type="NCBI Taxonomy" id="2826205"/>
    <lineage>
        <taxon>Viruses</taxon>
        <taxon>Duplodnaviria</taxon>
        <taxon>Heunggongvirae</taxon>
        <taxon>Uroviricota</taxon>
        <taxon>Caudoviricetes</taxon>
    </lineage>
</organism>
<protein>
    <submittedName>
        <fullName evidence="1">Uncharacterized protein</fullName>
    </submittedName>
</protein>
<reference evidence="1" key="1">
    <citation type="journal article" date="2021" name="Proc. Natl. Acad. Sci. U.S.A.">
        <title>A Catalog of Tens of Thousands of Viruses from Human Metagenomes Reveals Hidden Associations with Chronic Diseases.</title>
        <authorList>
            <person name="Tisza M.J."/>
            <person name="Buck C.B."/>
        </authorList>
    </citation>
    <scope>NUCLEOTIDE SEQUENCE</scope>
    <source>
        <strain evidence="1">CtEQg15</strain>
    </source>
</reference>
<name>A0A8S5M4Z7_9CAUD</name>
<proteinExistence type="predicted"/>
<accession>A0A8S5M4Z7</accession>
<sequence length="227" mass="23368">MADTYKKISDFSTASAFGDTDLILVSQNGTTRLVTGAMLKTFAKNAGIEAAKINGATVNTSGHLILTTTDGSTIDAGQVNGDDGVSVTGASIDSRYHLILTLSNGQTIDAGYCRGASGAGTGDMQETEYDPSGKVKAAGGIPDYVKATYTAVTLLSSGWSNKTYSLESDYPNASYNIVVSVAPNATVAQYDAFSKAKICGSATSNILTALGTVPTVNIPVIVKAVRK</sequence>